<dbReference type="PANTHER" id="PTHR46460">
    <property type="entry name" value="METHYLATED-DNA--PROTEIN-CYSTEINE METHYLTRANSFERASE"/>
    <property type="match status" value="1"/>
</dbReference>
<evidence type="ECO:0000256" key="8">
    <source>
        <dbReference type="ARBA" id="ARBA00022763"/>
    </source>
</evidence>
<comment type="catalytic activity">
    <reaction evidence="1">
        <text>a 4-O-methyl-thymidine in DNA + L-cysteinyl-[protein] = a thymidine in DNA + S-methyl-L-cysteinyl-[protein]</text>
        <dbReference type="Rhea" id="RHEA:53428"/>
        <dbReference type="Rhea" id="RHEA-COMP:10131"/>
        <dbReference type="Rhea" id="RHEA-COMP:10132"/>
        <dbReference type="Rhea" id="RHEA-COMP:13555"/>
        <dbReference type="Rhea" id="RHEA-COMP:13556"/>
        <dbReference type="ChEBI" id="CHEBI:29950"/>
        <dbReference type="ChEBI" id="CHEBI:82612"/>
        <dbReference type="ChEBI" id="CHEBI:137386"/>
        <dbReference type="ChEBI" id="CHEBI:137387"/>
        <dbReference type="EC" id="2.1.1.63"/>
    </reaction>
</comment>
<dbReference type="SUPFAM" id="SSF53155">
    <property type="entry name" value="Methylated DNA-protein cysteine methyltransferase domain"/>
    <property type="match status" value="1"/>
</dbReference>
<dbReference type="SUPFAM" id="SSF46767">
    <property type="entry name" value="Methylated DNA-protein cysteine methyltransferase, C-terminal domain"/>
    <property type="match status" value="1"/>
</dbReference>
<dbReference type="PROSITE" id="PS00374">
    <property type="entry name" value="MGMT"/>
    <property type="match status" value="1"/>
</dbReference>
<name>A0A7I8VSB5_9ANNE</name>
<keyword evidence="8" id="KW-0227">DNA damage</keyword>
<keyword evidence="9" id="KW-0234">DNA repair</keyword>
<evidence type="ECO:0000256" key="2">
    <source>
        <dbReference type="ARBA" id="ARBA00003317"/>
    </source>
</evidence>
<proteinExistence type="inferred from homology"/>
<dbReference type="GO" id="GO:0003908">
    <property type="term" value="F:methylated-DNA-[protein]-cysteine S-methyltransferase activity"/>
    <property type="evidence" value="ECO:0007669"/>
    <property type="project" value="UniProtKB-EC"/>
</dbReference>
<dbReference type="InterPro" id="IPR014048">
    <property type="entry name" value="MethylDNA_cys_MeTrfase_DNA-bd"/>
</dbReference>
<evidence type="ECO:0000256" key="3">
    <source>
        <dbReference type="ARBA" id="ARBA00008711"/>
    </source>
</evidence>
<dbReference type="InterPro" id="IPR036388">
    <property type="entry name" value="WH-like_DNA-bd_sf"/>
</dbReference>
<evidence type="ECO:0000313" key="14">
    <source>
        <dbReference type="EMBL" id="CAD5118592.1"/>
    </source>
</evidence>
<evidence type="ECO:0000313" key="15">
    <source>
        <dbReference type="Proteomes" id="UP000549394"/>
    </source>
</evidence>
<dbReference type="GO" id="GO:0006281">
    <property type="term" value="P:DNA repair"/>
    <property type="evidence" value="ECO:0007669"/>
    <property type="project" value="UniProtKB-KW"/>
</dbReference>
<dbReference type="InterPro" id="IPR036217">
    <property type="entry name" value="MethylDNA_cys_MeTrfase_DNAb"/>
</dbReference>
<evidence type="ECO:0000256" key="7">
    <source>
        <dbReference type="ARBA" id="ARBA00022679"/>
    </source>
</evidence>
<dbReference type="CDD" id="cd06445">
    <property type="entry name" value="ATase"/>
    <property type="match status" value="1"/>
</dbReference>
<comment type="caution">
    <text evidence="14">The sequence shown here is derived from an EMBL/GenBank/DDBJ whole genome shotgun (WGS) entry which is preliminary data.</text>
</comment>
<evidence type="ECO:0000256" key="10">
    <source>
        <dbReference type="ARBA" id="ARBA00030795"/>
    </source>
</evidence>
<reference evidence="14 15" key="1">
    <citation type="submission" date="2020-08" db="EMBL/GenBank/DDBJ databases">
        <authorList>
            <person name="Hejnol A."/>
        </authorList>
    </citation>
    <scope>NUCLEOTIDE SEQUENCE [LARGE SCALE GENOMIC DNA]</scope>
</reference>
<accession>A0A7I8VSB5</accession>
<dbReference type="EC" id="2.1.1.63" evidence="4"/>
<dbReference type="PANTHER" id="PTHR46460:SF1">
    <property type="entry name" value="METHYLATED-DNA--PROTEIN-CYSTEINE METHYLTRANSFERASE"/>
    <property type="match status" value="1"/>
</dbReference>
<evidence type="ECO:0000256" key="1">
    <source>
        <dbReference type="ARBA" id="ARBA00001286"/>
    </source>
</evidence>
<dbReference type="Proteomes" id="UP000549394">
    <property type="component" value="Unassembled WGS sequence"/>
</dbReference>
<sequence length="186" mass="21615">MQKCKYGPTNTYMINTPLGEFQLECCSYGIHSLHHMPKVFKVEKTASVVVSDQRYPDNGYQYKPVKDCVNWLQEFFDNKEPSSLPTICWSEEKTTDFHLNIWKTLAERVKFGQTVSYGQLAEMSGYNKRFSRAVGHSMRENPVVLIVPCHRVILASKKPGHYAAGQKDEMKQWLLNHERERKVQEP</sequence>
<dbReference type="InterPro" id="IPR001497">
    <property type="entry name" value="MethylDNA_cys_MeTrfase_AS"/>
</dbReference>
<comment type="similarity">
    <text evidence="3">Belongs to the MGMT family.</text>
</comment>
<dbReference type="GO" id="GO:0032259">
    <property type="term" value="P:methylation"/>
    <property type="evidence" value="ECO:0007669"/>
    <property type="project" value="UniProtKB-KW"/>
</dbReference>
<keyword evidence="6" id="KW-0489">Methyltransferase</keyword>
<dbReference type="InterPro" id="IPR036631">
    <property type="entry name" value="MGMT_N_sf"/>
</dbReference>
<evidence type="ECO:0000256" key="9">
    <source>
        <dbReference type="ARBA" id="ARBA00023204"/>
    </source>
</evidence>
<dbReference type="OrthoDB" id="1907495at2759"/>
<dbReference type="Gene3D" id="1.10.10.10">
    <property type="entry name" value="Winged helix-like DNA-binding domain superfamily/Winged helix DNA-binding domain"/>
    <property type="match status" value="1"/>
</dbReference>
<comment type="function">
    <text evidence="2">Involved in the cellular defense against the biological effects of O6-methylguanine (O6-MeG) and O4-methylthymine (O4-MeT) in DNA. Repairs the methylated nucleobase in DNA by stoichiometrically transferring the methyl group to a cysteine residue in the enzyme. This is a suicide reaction: the enzyme is irreversibly inactivated.</text>
</comment>
<dbReference type="EMBL" id="CAJFCJ010000009">
    <property type="protein sequence ID" value="CAD5118592.1"/>
    <property type="molecule type" value="Genomic_DNA"/>
</dbReference>
<evidence type="ECO:0000256" key="5">
    <source>
        <dbReference type="ARBA" id="ARBA00015377"/>
    </source>
</evidence>
<dbReference type="NCBIfam" id="TIGR00589">
    <property type="entry name" value="ogt"/>
    <property type="match status" value="1"/>
</dbReference>
<evidence type="ECO:0000256" key="4">
    <source>
        <dbReference type="ARBA" id="ARBA00011918"/>
    </source>
</evidence>
<keyword evidence="15" id="KW-1185">Reference proteome</keyword>
<evidence type="ECO:0000256" key="11">
    <source>
        <dbReference type="ARBA" id="ARBA00031621"/>
    </source>
</evidence>
<dbReference type="FunFam" id="1.10.10.10:FF:000214">
    <property type="entry name" value="Methylated-DNA--protein-cysteine methyltransferase"/>
    <property type="match status" value="1"/>
</dbReference>
<evidence type="ECO:0000259" key="13">
    <source>
        <dbReference type="Pfam" id="PF01035"/>
    </source>
</evidence>
<evidence type="ECO:0000256" key="12">
    <source>
        <dbReference type="ARBA" id="ARBA00049348"/>
    </source>
</evidence>
<dbReference type="AlphaFoldDB" id="A0A7I8VSB5"/>
<keyword evidence="7" id="KW-0808">Transferase</keyword>
<protein>
    <recommendedName>
        <fullName evidence="5">Methylated-DNA--protein-cysteine methyltransferase</fullName>
        <ecNumber evidence="4">2.1.1.63</ecNumber>
    </recommendedName>
    <alternativeName>
        <fullName evidence="10">6-O-methylguanine-DNA methyltransferase</fullName>
    </alternativeName>
    <alternativeName>
        <fullName evidence="11">O-6-methylguanine-DNA-alkyltransferase</fullName>
    </alternativeName>
</protein>
<dbReference type="Gene3D" id="3.30.160.70">
    <property type="entry name" value="Methylated DNA-protein cysteine methyltransferase domain"/>
    <property type="match status" value="1"/>
</dbReference>
<feature type="domain" description="Methylated-DNA-[protein]-cysteine S-methyltransferase DNA binding" evidence="13">
    <location>
        <begin position="96"/>
        <end position="179"/>
    </location>
</feature>
<dbReference type="Pfam" id="PF01035">
    <property type="entry name" value="DNA_binding_1"/>
    <property type="match status" value="1"/>
</dbReference>
<gene>
    <name evidence="14" type="ORF">DGYR_LOCUS6946</name>
</gene>
<evidence type="ECO:0000256" key="6">
    <source>
        <dbReference type="ARBA" id="ARBA00022603"/>
    </source>
</evidence>
<dbReference type="GO" id="GO:0005654">
    <property type="term" value="C:nucleoplasm"/>
    <property type="evidence" value="ECO:0007669"/>
    <property type="project" value="TreeGrafter"/>
</dbReference>
<organism evidence="14 15">
    <name type="scientific">Dimorphilus gyrociliatus</name>
    <dbReference type="NCBI Taxonomy" id="2664684"/>
    <lineage>
        <taxon>Eukaryota</taxon>
        <taxon>Metazoa</taxon>
        <taxon>Spiralia</taxon>
        <taxon>Lophotrochozoa</taxon>
        <taxon>Annelida</taxon>
        <taxon>Polychaeta</taxon>
        <taxon>Polychaeta incertae sedis</taxon>
        <taxon>Dinophilidae</taxon>
        <taxon>Dimorphilus</taxon>
    </lineage>
</organism>
<comment type="catalytic activity">
    <reaction evidence="12">
        <text>a 6-O-methyl-2'-deoxyguanosine in DNA + L-cysteinyl-[protein] = S-methyl-L-cysteinyl-[protein] + a 2'-deoxyguanosine in DNA</text>
        <dbReference type="Rhea" id="RHEA:24000"/>
        <dbReference type="Rhea" id="RHEA-COMP:10131"/>
        <dbReference type="Rhea" id="RHEA-COMP:10132"/>
        <dbReference type="Rhea" id="RHEA-COMP:11367"/>
        <dbReference type="Rhea" id="RHEA-COMP:11368"/>
        <dbReference type="ChEBI" id="CHEBI:29950"/>
        <dbReference type="ChEBI" id="CHEBI:82612"/>
        <dbReference type="ChEBI" id="CHEBI:85445"/>
        <dbReference type="ChEBI" id="CHEBI:85448"/>
        <dbReference type="EC" id="2.1.1.63"/>
    </reaction>
</comment>